<gene>
    <name evidence="5" type="ORF">DYU11_04960</name>
</gene>
<feature type="domain" description="Ig-like" evidence="4">
    <location>
        <begin position="380"/>
        <end position="461"/>
    </location>
</feature>
<evidence type="ECO:0000259" key="3">
    <source>
        <dbReference type="Pfam" id="PF18962"/>
    </source>
</evidence>
<keyword evidence="6" id="KW-1185">Reference proteome</keyword>
<keyword evidence="2" id="KW-0732">Signal</keyword>
<feature type="region of interest" description="Disordered" evidence="1">
    <location>
        <begin position="256"/>
        <end position="275"/>
    </location>
</feature>
<feature type="domain" description="Ig-like" evidence="4">
    <location>
        <begin position="218"/>
        <end position="297"/>
    </location>
</feature>
<organism evidence="5 6">
    <name type="scientific">Fibrisoma montanum</name>
    <dbReference type="NCBI Taxonomy" id="2305895"/>
    <lineage>
        <taxon>Bacteria</taxon>
        <taxon>Pseudomonadati</taxon>
        <taxon>Bacteroidota</taxon>
        <taxon>Cytophagia</taxon>
        <taxon>Cytophagales</taxon>
        <taxon>Spirosomataceae</taxon>
        <taxon>Fibrisoma</taxon>
    </lineage>
</organism>
<dbReference type="OrthoDB" id="9805017at2"/>
<dbReference type="InterPro" id="IPR026444">
    <property type="entry name" value="Secre_tail"/>
</dbReference>
<proteinExistence type="predicted"/>
<evidence type="ECO:0000313" key="5">
    <source>
        <dbReference type="EMBL" id="RIV27657.1"/>
    </source>
</evidence>
<dbReference type="NCBIfam" id="TIGR04183">
    <property type="entry name" value="Por_Secre_tail"/>
    <property type="match status" value="1"/>
</dbReference>
<reference evidence="5 6" key="1">
    <citation type="submission" date="2018-08" db="EMBL/GenBank/DDBJ databases">
        <title>Fibrisoma montanum sp. nov., isolated from Danxia mountain soil.</title>
        <authorList>
            <person name="Huang Y."/>
        </authorList>
    </citation>
    <scope>NUCLEOTIDE SEQUENCE [LARGE SCALE GENOMIC DNA]</scope>
    <source>
        <strain evidence="5 6">HYT19</strain>
    </source>
</reference>
<dbReference type="RefSeq" id="WP_119666497.1">
    <property type="nucleotide sequence ID" value="NZ_QXED01000001.1"/>
</dbReference>
<feature type="domain" description="Ig-like" evidence="4">
    <location>
        <begin position="300"/>
        <end position="378"/>
    </location>
</feature>
<feature type="compositionally biased region" description="Low complexity" evidence="1">
    <location>
        <begin position="496"/>
        <end position="517"/>
    </location>
</feature>
<feature type="domain" description="Ig-like" evidence="4">
    <location>
        <begin position="625"/>
        <end position="703"/>
    </location>
</feature>
<evidence type="ECO:0000256" key="1">
    <source>
        <dbReference type="SAM" id="MobiDB-lite"/>
    </source>
</evidence>
<feature type="domain" description="Ig-like" evidence="4">
    <location>
        <begin position="463"/>
        <end position="542"/>
    </location>
</feature>
<feature type="domain" description="Ig-like" evidence="4">
    <location>
        <begin position="545"/>
        <end position="621"/>
    </location>
</feature>
<feature type="chain" id="PRO_5019489106" evidence="2">
    <location>
        <begin position="25"/>
        <end position="1309"/>
    </location>
</feature>
<feature type="domain" description="Ig-like" evidence="4">
    <location>
        <begin position="135"/>
        <end position="215"/>
    </location>
</feature>
<evidence type="ECO:0000313" key="6">
    <source>
        <dbReference type="Proteomes" id="UP000283523"/>
    </source>
</evidence>
<dbReference type="InterPro" id="IPR044023">
    <property type="entry name" value="Ig_7"/>
</dbReference>
<comment type="caution">
    <text evidence="5">The sequence shown here is derived from an EMBL/GenBank/DDBJ whole genome shotgun (WGS) entry which is preliminary data.</text>
</comment>
<dbReference type="Pfam" id="PF18962">
    <property type="entry name" value="Por_Secre_tail"/>
    <property type="match status" value="1"/>
</dbReference>
<dbReference type="Pfam" id="PF19081">
    <property type="entry name" value="Ig_7"/>
    <property type="match status" value="7"/>
</dbReference>
<feature type="compositionally biased region" description="Polar residues" evidence="1">
    <location>
        <begin position="482"/>
        <end position="495"/>
    </location>
</feature>
<name>A0A418MJQ4_9BACT</name>
<dbReference type="Proteomes" id="UP000283523">
    <property type="component" value="Unassembled WGS sequence"/>
</dbReference>
<feature type="domain" description="Secretion system C-terminal sorting" evidence="3">
    <location>
        <begin position="1235"/>
        <end position="1306"/>
    </location>
</feature>
<accession>A0A418MJQ4</accession>
<evidence type="ECO:0000256" key="2">
    <source>
        <dbReference type="SAM" id="SignalP"/>
    </source>
</evidence>
<protein>
    <submittedName>
        <fullName evidence="5">T9SS C-terminal target domain-containing protein</fullName>
    </submittedName>
</protein>
<feature type="signal peptide" evidence="2">
    <location>
        <begin position="1"/>
        <end position="24"/>
    </location>
</feature>
<feature type="region of interest" description="Disordered" evidence="1">
    <location>
        <begin position="461"/>
        <end position="517"/>
    </location>
</feature>
<sequence>MNGRILYSYLLIWLFSVAALSESAAQSIVTGTLADNSLCQGNSLTVPFSTTGTFTAGNIFSAQLSDPNGTFPANPTVIGTAIGNPSSGTTVSNSSIAARIPANATPGISYRIRVVSSLPARTSTNTQLLIINAVPNPPTTSNPSPYCEGATASPLSATTSAGGVLNWYGTNPTGGTPSLVAPTPNTNTIGTTTYYVSQTVAGCESSRASIVVTVKDAPPAPGTSPVSYCQNETASPLSASPVSGATLNWYGTNATGGTASPVAPTPPTSSTGSSTYYVSQTLNGCESPRASLLVSVNAVPPAPTATSPAPYCEDAPASPLTASGQQLRWYGTSATGGTASTSPSVPSTDVVGTTNYYVSQTVNGCESPRRAIPVEVKPKPGAPTTATVPPYCQNQTAGPLSATATTGGTLTWYGTSATGGTASSVAPTPGTTTAGIVNYYVSQTVNGCEGPRAAIPVTVRPRPAAPGTSPVSLCQDRPASPLTATPLANGTLNWYGTSPTSGTASATAPTPPTSATGSNTYYVSQTVNGCEGVRGSIVVTVNAVPLSPVAATPAPYCEGSTAQPLSATGQNLKWYGTNATGGTGGSTPSTPSTNLVGTTNYYVSQTVSGCESERRAIPVLVKDTPDRPGVTATDFCQNTTAPVLAAAAQTGATLSWYGTSATGGTASSTAPTPQNTTVGTTAYYVSQTLDGCEGPRAALNVRVKATPGAPGVSPISFCNNGPSQPLTAAGTNIKWYDAGNNLLGNTPTPNTGTVGTQEYKASQTSGEGCESQKATLIVTINALPAPPGVSNVSYCQAQTDQPDQAVVPLQASGQNLKWYSAEGSPINNTPTPSVVQAGTFTYQVSQTVNNCEGGKANLVVTVNTTAPPTVTKTLVTYCRDDQATPLEATPATGASLRWIDPYNIVTNEAPTPYTLNATRPGGETFFVYQINNATGCYSPRVSIKLIVNTVPTLSLQGSSQVNLGLTAPLQLQFTGTPPFSYTLSEGYSGVVNRNDTTINVLPRRNTTYQVASVANSCGVGLPGNPATAVISVIAPTVTTTSLAVTTLCAGSTFQVPFTTSGPFTSGNQFKVEIASTSDTSTYTEVSAFAGSSPITATLPRTLAGGQYIVRVKASNPSVPVMGTRSPTVLNVRPQPTATLTGTQSIYEGSPANLTISFGGDGPWTIAYADSARTVNLPPVNNNPYLLEVRPTRTTAYRITSVSNNCGSGPVSGTATVTVQPLLSVEDDPLASLVQVYPVPTGTTLTVTVDVSLNRQPAVLTLTDLRGQSLLQQTTRTRQTDLNLTSQPAGTYLLRIQVGDRQTVRKILKQ</sequence>
<dbReference type="EMBL" id="QXED01000001">
    <property type="protein sequence ID" value="RIV27657.1"/>
    <property type="molecule type" value="Genomic_DNA"/>
</dbReference>
<evidence type="ECO:0000259" key="4">
    <source>
        <dbReference type="Pfam" id="PF19081"/>
    </source>
</evidence>